<reference evidence="2" key="2">
    <citation type="journal article" date="2017" name="Plant Physiol. Biochem.">
        <title>Differential oxidative and antioxidative response of duckweed Lemna minor toward plant growth promoting/inhibiting bacteria.</title>
        <authorList>
            <person name="Ishizawa H."/>
            <person name="Kuroda M."/>
            <person name="Morikawa M."/>
            <person name="Ike M."/>
        </authorList>
    </citation>
    <scope>NUCLEOTIDE SEQUENCE [LARGE SCALE GENOMIC DNA]</scope>
    <source>
        <strain evidence="2">M6</strain>
    </source>
</reference>
<evidence type="ECO:0000313" key="1">
    <source>
        <dbReference type="EMBL" id="BBF82561.1"/>
    </source>
</evidence>
<name>A0A3G9G9D1_9CAUL</name>
<organism evidence="1 2">
    <name type="scientific">Asticcacaulis excentricus</name>
    <dbReference type="NCBI Taxonomy" id="78587"/>
    <lineage>
        <taxon>Bacteria</taxon>
        <taxon>Pseudomonadati</taxon>
        <taxon>Pseudomonadota</taxon>
        <taxon>Alphaproteobacteria</taxon>
        <taxon>Caulobacterales</taxon>
        <taxon>Caulobacteraceae</taxon>
        <taxon>Asticcacaulis</taxon>
    </lineage>
</organism>
<dbReference type="Proteomes" id="UP000278756">
    <property type="component" value="Plasmid pASEM-1"/>
</dbReference>
<dbReference type="EMBL" id="AP018829">
    <property type="protein sequence ID" value="BBF82561.1"/>
    <property type="molecule type" value="Genomic_DNA"/>
</dbReference>
<geneLocation type="plasmid" evidence="2">
    <name>pasem-1 dna</name>
</geneLocation>
<keyword evidence="1" id="KW-0614">Plasmid</keyword>
<reference evidence="2" key="1">
    <citation type="journal article" date="2017" name="Biotechnol. Biofuels">
        <title>Evaluation of environmental bacterial communities as a factor affecting the growth of duckweed Lemna minor.</title>
        <authorList>
            <person name="Ishizawa H."/>
            <person name="Kuroda M."/>
            <person name="Morikawa M."/>
            <person name="Ike M."/>
        </authorList>
    </citation>
    <scope>NUCLEOTIDE SEQUENCE [LARGE SCALE GENOMIC DNA]</scope>
    <source>
        <strain evidence="2">M6</strain>
    </source>
</reference>
<gene>
    <name evidence="1" type="ORF">EM6_3202</name>
</gene>
<dbReference type="AlphaFoldDB" id="A0A3G9G9D1"/>
<protein>
    <submittedName>
        <fullName evidence="1">Uncharacterized protein</fullName>
    </submittedName>
</protein>
<proteinExistence type="predicted"/>
<evidence type="ECO:0000313" key="2">
    <source>
        <dbReference type="Proteomes" id="UP000278756"/>
    </source>
</evidence>
<sequence>MVGYIQTLICRTFLTSPNSGDTRPLRIKKKQCGRGPHCAQSVRHCTDRRGVNLEHSSVKLSRRMALGFVLSRNFSEKWCPLYRLTL</sequence>
<accession>A0A3G9G9D1</accession>